<evidence type="ECO:0000256" key="4">
    <source>
        <dbReference type="ARBA" id="ARBA00023136"/>
    </source>
</evidence>
<feature type="transmembrane region" description="Helical" evidence="6">
    <location>
        <begin position="190"/>
        <end position="211"/>
    </location>
</feature>
<dbReference type="GO" id="GO:0015499">
    <property type="term" value="F:formate transmembrane transporter activity"/>
    <property type="evidence" value="ECO:0007669"/>
    <property type="project" value="TreeGrafter"/>
</dbReference>
<dbReference type="STRING" id="937218.SAMN06297251_107106"/>
<evidence type="ECO:0000313" key="7">
    <source>
        <dbReference type="EMBL" id="SMC75824.1"/>
    </source>
</evidence>
<feature type="region of interest" description="Disordered" evidence="5">
    <location>
        <begin position="1"/>
        <end position="35"/>
    </location>
</feature>
<feature type="transmembrane region" description="Helical" evidence="6">
    <location>
        <begin position="68"/>
        <end position="90"/>
    </location>
</feature>
<evidence type="ECO:0000256" key="1">
    <source>
        <dbReference type="ARBA" id="ARBA00004141"/>
    </source>
</evidence>
<evidence type="ECO:0000313" key="8">
    <source>
        <dbReference type="Proteomes" id="UP000192656"/>
    </source>
</evidence>
<evidence type="ECO:0000256" key="6">
    <source>
        <dbReference type="SAM" id="Phobius"/>
    </source>
</evidence>
<dbReference type="Pfam" id="PF01226">
    <property type="entry name" value="Form_Nir_trans"/>
    <property type="match status" value="1"/>
</dbReference>
<keyword evidence="3 6" id="KW-1133">Transmembrane helix</keyword>
<dbReference type="InterPro" id="IPR023271">
    <property type="entry name" value="Aquaporin-like"/>
</dbReference>
<dbReference type="PANTHER" id="PTHR30520:SF2">
    <property type="entry name" value="INNER MEMBRANE PROTEIN YFDC"/>
    <property type="match status" value="1"/>
</dbReference>
<dbReference type="InterPro" id="IPR000292">
    <property type="entry name" value="For/NO2_transpt"/>
</dbReference>
<evidence type="ECO:0000256" key="5">
    <source>
        <dbReference type="SAM" id="MobiDB-lite"/>
    </source>
</evidence>
<evidence type="ECO:0000256" key="3">
    <source>
        <dbReference type="ARBA" id="ARBA00022989"/>
    </source>
</evidence>
<dbReference type="RefSeq" id="WP_244556886.1">
    <property type="nucleotide sequence ID" value="NZ_FWXR01000007.1"/>
</dbReference>
<organism evidence="7 8">
    <name type="scientific">Fulvimarina manganoxydans</name>
    <dbReference type="NCBI Taxonomy" id="937218"/>
    <lineage>
        <taxon>Bacteria</taxon>
        <taxon>Pseudomonadati</taxon>
        <taxon>Pseudomonadota</taxon>
        <taxon>Alphaproteobacteria</taxon>
        <taxon>Hyphomicrobiales</taxon>
        <taxon>Aurantimonadaceae</taxon>
        <taxon>Fulvimarina</taxon>
    </lineage>
</organism>
<dbReference type="EMBL" id="FWXR01000007">
    <property type="protein sequence ID" value="SMC75824.1"/>
    <property type="molecule type" value="Genomic_DNA"/>
</dbReference>
<reference evidence="7 8" key="1">
    <citation type="submission" date="2017-04" db="EMBL/GenBank/DDBJ databases">
        <authorList>
            <person name="Afonso C.L."/>
            <person name="Miller P.J."/>
            <person name="Scott M.A."/>
            <person name="Spackman E."/>
            <person name="Goraichik I."/>
            <person name="Dimitrov K.M."/>
            <person name="Suarez D.L."/>
            <person name="Swayne D.E."/>
        </authorList>
    </citation>
    <scope>NUCLEOTIDE SEQUENCE [LARGE SCALE GENOMIC DNA]</scope>
    <source>
        <strain evidence="7 8">CGMCC 1.10972</strain>
    </source>
</reference>
<feature type="transmembrane region" description="Helical" evidence="6">
    <location>
        <begin position="261"/>
        <end position="287"/>
    </location>
</feature>
<sequence>MDRPEDDIVRKENRQSEKEEAMRRSDPDDELENAPDKGETLADYFSFEEVFARVLSSADHELHVTNRYLFWSGLGAGGAIGLTFLARVIFTEASGEAEPGLLGNLLYPVGFLIIVLGRYQLFTENTLTPVVLVLTKLASIVNLLRLWGVVLVANLVGALGVAALVAYFDVLDPERVAKGIEIGRHAYETGWYTLFSKAVIAGWIVAAMVWLIHASRDTISKIAIVYILMYFLAVCGFYHVVTSSVEVFYLSFRTDVPFLPLFPQFVLPVLLGNTIGGVTFVAVLNYAQFAEHKDSLMFERYGERMSLKDWVFGRRSNEAS</sequence>
<keyword evidence="2 6" id="KW-0812">Transmembrane</keyword>
<keyword evidence="8" id="KW-1185">Reference proteome</keyword>
<protein>
    <submittedName>
        <fullName evidence="7">Formate/nitrite transporter FocA, FNT family</fullName>
    </submittedName>
</protein>
<dbReference type="Gene3D" id="1.20.1080.10">
    <property type="entry name" value="Glycerol uptake facilitator protein"/>
    <property type="match status" value="1"/>
</dbReference>
<feature type="compositionally biased region" description="Basic and acidic residues" evidence="5">
    <location>
        <begin position="1"/>
        <end position="26"/>
    </location>
</feature>
<proteinExistence type="predicted"/>
<feature type="transmembrane region" description="Helical" evidence="6">
    <location>
        <begin position="102"/>
        <end position="121"/>
    </location>
</feature>
<comment type="subcellular location">
    <subcellularLocation>
        <location evidence="1">Membrane</location>
        <topology evidence="1">Multi-pass membrane protein</topology>
    </subcellularLocation>
</comment>
<feature type="transmembrane region" description="Helical" evidence="6">
    <location>
        <begin position="151"/>
        <end position="170"/>
    </location>
</feature>
<dbReference type="Proteomes" id="UP000192656">
    <property type="component" value="Unassembled WGS sequence"/>
</dbReference>
<evidence type="ECO:0000256" key="2">
    <source>
        <dbReference type="ARBA" id="ARBA00022692"/>
    </source>
</evidence>
<dbReference type="PANTHER" id="PTHR30520">
    <property type="entry name" value="FORMATE TRANSPORTER-RELATED"/>
    <property type="match status" value="1"/>
</dbReference>
<name>A0A1W2BSV9_9HYPH</name>
<feature type="transmembrane region" description="Helical" evidence="6">
    <location>
        <begin position="223"/>
        <end position="241"/>
    </location>
</feature>
<dbReference type="AlphaFoldDB" id="A0A1W2BSV9"/>
<keyword evidence="4 6" id="KW-0472">Membrane</keyword>
<dbReference type="GO" id="GO:0005886">
    <property type="term" value="C:plasma membrane"/>
    <property type="evidence" value="ECO:0007669"/>
    <property type="project" value="TreeGrafter"/>
</dbReference>
<accession>A0A1W2BSV9</accession>
<gene>
    <name evidence="7" type="ORF">SAMN06297251_107106</name>
</gene>